<reference evidence="2 3" key="1">
    <citation type="journal article" date="2014" name="Genome Announc.">
        <title>Draft Genome Sequence of Lutibaculum baratangense Strain AMV1T, Isolated from a Mud Volcano in Andamans, India.</title>
        <authorList>
            <person name="Singh A."/>
            <person name="Sreenivas A."/>
            <person name="Sathyanarayana Reddy G."/>
            <person name="Pinnaka A.K."/>
            <person name="Shivaji S."/>
        </authorList>
    </citation>
    <scope>NUCLEOTIDE SEQUENCE [LARGE SCALE GENOMIC DNA]</scope>
    <source>
        <strain evidence="2 3">AMV1</strain>
    </source>
</reference>
<dbReference type="GO" id="GO:0051536">
    <property type="term" value="F:iron-sulfur cluster binding"/>
    <property type="evidence" value="ECO:0007669"/>
    <property type="project" value="InterPro"/>
</dbReference>
<evidence type="ECO:0000313" key="2">
    <source>
        <dbReference type="EMBL" id="ESR27389.1"/>
    </source>
</evidence>
<dbReference type="AlphaFoldDB" id="V4RQ82"/>
<dbReference type="InterPro" id="IPR036010">
    <property type="entry name" value="2Fe-2S_ferredoxin-like_sf"/>
</dbReference>
<evidence type="ECO:0000313" key="3">
    <source>
        <dbReference type="Proteomes" id="UP000017819"/>
    </source>
</evidence>
<dbReference type="InterPro" id="IPR042204">
    <property type="entry name" value="2Fe-2S-bd_N"/>
</dbReference>
<dbReference type="GO" id="GO:0016491">
    <property type="term" value="F:oxidoreductase activity"/>
    <property type="evidence" value="ECO:0007669"/>
    <property type="project" value="UniProtKB-KW"/>
</dbReference>
<proteinExistence type="predicted"/>
<protein>
    <submittedName>
        <fullName evidence="2">Opine oxidase subunit C</fullName>
    </submittedName>
</protein>
<dbReference type="STRING" id="631454.N177_0083"/>
<dbReference type="OrthoDB" id="573392at2"/>
<keyword evidence="3" id="KW-1185">Reference proteome</keyword>
<keyword evidence="1" id="KW-0560">Oxidoreductase</keyword>
<dbReference type="Gene3D" id="3.10.20.440">
    <property type="entry name" value="2Fe-2S iron-sulphur cluster binding domain, sarcosine oxidase, alpha subunit, N-terminal domain"/>
    <property type="match status" value="1"/>
</dbReference>
<organism evidence="2 3">
    <name type="scientific">Lutibaculum baratangense AMV1</name>
    <dbReference type="NCBI Taxonomy" id="631454"/>
    <lineage>
        <taxon>Bacteria</taxon>
        <taxon>Pseudomonadati</taxon>
        <taxon>Pseudomonadota</taxon>
        <taxon>Alphaproteobacteria</taxon>
        <taxon>Hyphomicrobiales</taxon>
        <taxon>Tepidamorphaceae</taxon>
        <taxon>Lutibaculum</taxon>
    </lineage>
</organism>
<gene>
    <name evidence="2" type="ORF">N177_0083</name>
</gene>
<dbReference type="eggNOG" id="COG0479">
    <property type="taxonomic scope" value="Bacteria"/>
</dbReference>
<dbReference type="SUPFAM" id="SSF54292">
    <property type="entry name" value="2Fe-2S ferredoxin-like"/>
    <property type="match status" value="1"/>
</dbReference>
<sequence>MFERTDAGAGGQVGFFFEGSRVEARAGDTVAAAILAHGERSVRTTPASGAPRGPFCFMGTCFECLVEIDGVPNRQACMVVVAEGMDVRRQEGAREATP</sequence>
<name>V4RQ82_9HYPH</name>
<dbReference type="Pfam" id="PF13510">
    <property type="entry name" value="Fer2_4"/>
    <property type="match status" value="1"/>
</dbReference>
<accession>V4RQ82</accession>
<dbReference type="Proteomes" id="UP000017819">
    <property type="component" value="Unassembled WGS sequence"/>
</dbReference>
<evidence type="ECO:0000256" key="1">
    <source>
        <dbReference type="ARBA" id="ARBA00023002"/>
    </source>
</evidence>
<dbReference type="EMBL" id="AWXZ01000005">
    <property type="protein sequence ID" value="ESR27389.1"/>
    <property type="molecule type" value="Genomic_DNA"/>
</dbReference>
<comment type="caution">
    <text evidence="2">The sequence shown here is derived from an EMBL/GenBank/DDBJ whole genome shotgun (WGS) entry which is preliminary data.</text>
</comment>
<dbReference type="RefSeq" id="WP_023430241.1">
    <property type="nucleotide sequence ID" value="NZ_AWXZ01000005.1"/>
</dbReference>